<proteinExistence type="predicted"/>
<gene>
    <name evidence="1" type="ORF">NCTC13533_02523</name>
</gene>
<protein>
    <submittedName>
        <fullName evidence="1">Uncharacterized protein</fullName>
    </submittedName>
</protein>
<dbReference type="EMBL" id="UFVQ01000003">
    <property type="protein sequence ID" value="STC97913.1"/>
    <property type="molecule type" value="Genomic_DNA"/>
</dbReference>
<dbReference type="Proteomes" id="UP000255224">
    <property type="component" value="Unassembled WGS sequence"/>
</dbReference>
<reference evidence="1 2" key="1">
    <citation type="submission" date="2018-06" db="EMBL/GenBank/DDBJ databases">
        <authorList>
            <consortium name="Pathogen Informatics"/>
            <person name="Doyle S."/>
        </authorList>
    </citation>
    <scope>NUCLEOTIDE SEQUENCE [LARGE SCALE GENOMIC DNA]</scope>
    <source>
        <strain evidence="1 2">NCTC13533</strain>
    </source>
</reference>
<evidence type="ECO:0000313" key="1">
    <source>
        <dbReference type="EMBL" id="STC97913.1"/>
    </source>
</evidence>
<accession>A0A376DY82</accession>
<dbReference type="AlphaFoldDB" id="A0A376DY82"/>
<evidence type="ECO:0000313" key="2">
    <source>
        <dbReference type="Proteomes" id="UP000255224"/>
    </source>
</evidence>
<sequence length="123" mass="13672">MIGMLMITGITFAQTDRLWSHASQRKTDEVQDNKTDLNNPKIFSLDLTGLKNALSAAPKRLIAGQKSEIIISFPNSEGKMENFKVTENPNFEPELAAKYPDIKSYMGQGLEDSGSTIYFSVSH</sequence>
<organism evidence="1 2">
    <name type="scientific">Chryseobacterium carnipullorum</name>
    <dbReference type="NCBI Taxonomy" id="1124835"/>
    <lineage>
        <taxon>Bacteria</taxon>
        <taxon>Pseudomonadati</taxon>
        <taxon>Bacteroidota</taxon>
        <taxon>Flavobacteriia</taxon>
        <taxon>Flavobacteriales</taxon>
        <taxon>Weeksellaceae</taxon>
        <taxon>Chryseobacterium group</taxon>
        <taxon>Chryseobacterium</taxon>
    </lineage>
</organism>
<name>A0A376DY82_CHRCU</name>